<dbReference type="Proteomes" id="UP000433071">
    <property type="component" value="Unassembled WGS sequence"/>
</dbReference>
<dbReference type="AlphaFoldDB" id="A0A6I3MAE1"/>
<feature type="transmembrane region" description="Helical" evidence="2">
    <location>
        <begin position="254"/>
        <end position="273"/>
    </location>
</feature>
<feature type="compositionally biased region" description="Basic and acidic residues" evidence="1">
    <location>
        <begin position="63"/>
        <end position="75"/>
    </location>
</feature>
<sequence length="377" mass="39950">MSSTTPGSEPDRRDLDGDGLSDRPAVDDGPTTAEATDATPTTDHAPGDDVAAEQADVDPTAPDAERVDRVEHPDAAPDPTTQSSDVEHGFTGTDAAAEPVPAEPLPATDPDAAAERSELDAAVERARTEHPPVVDETAVIDEHPEPVRAAEVRRETGVPETVGAAGIGAAAGVGAATAAPETPAPPLPQTIYVQAPTPPKEKGNRGFGVLVGLIATVAFALLYAGISYLVITWYGAGRGDGIRVYTEFLAQPVFWIPVIFFFLAFALLAAILNRAAWWTWAVFGLAIGIVVYFSYIGAALLTVAAWQFTPQQAADFVAERWVDPFAIIAFIVARELPIWFGGWVAARGRTVGERNVRAREEYDRQLAAGPQPVTPTR</sequence>
<evidence type="ECO:0000256" key="1">
    <source>
        <dbReference type="SAM" id="MobiDB-lite"/>
    </source>
</evidence>
<proteinExistence type="predicted"/>
<dbReference type="OrthoDB" id="5109074at2"/>
<feature type="compositionally biased region" description="Basic and acidic residues" evidence="1">
    <location>
        <begin position="9"/>
        <end position="26"/>
    </location>
</feature>
<accession>A0A6I3MAE1</accession>
<feature type="transmembrane region" description="Helical" evidence="2">
    <location>
        <begin position="280"/>
        <end position="305"/>
    </location>
</feature>
<dbReference type="RefSeq" id="WP_155052778.1">
    <property type="nucleotide sequence ID" value="NZ_BAAAIB010000004.1"/>
</dbReference>
<organism evidence="3 4">
    <name type="scientific">Agromyces bracchium</name>
    <dbReference type="NCBI Taxonomy" id="88376"/>
    <lineage>
        <taxon>Bacteria</taxon>
        <taxon>Bacillati</taxon>
        <taxon>Actinomycetota</taxon>
        <taxon>Actinomycetes</taxon>
        <taxon>Micrococcales</taxon>
        <taxon>Microbacteriaceae</taxon>
        <taxon>Agromyces</taxon>
    </lineage>
</organism>
<feature type="transmembrane region" description="Helical" evidence="2">
    <location>
        <begin position="325"/>
        <end position="346"/>
    </location>
</feature>
<evidence type="ECO:0000313" key="3">
    <source>
        <dbReference type="EMBL" id="MTH69728.1"/>
    </source>
</evidence>
<gene>
    <name evidence="3" type="ORF">GJ743_15265</name>
</gene>
<protein>
    <submittedName>
        <fullName evidence="3">Uncharacterized protein</fullName>
    </submittedName>
</protein>
<keyword evidence="2" id="KW-1133">Transmembrane helix</keyword>
<feature type="transmembrane region" description="Helical" evidence="2">
    <location>
        <begin position="207"/>
        <end position="234"/>
    </location>
</feature>
<name>A0A6I3MAE1_9MICO</name>
<dbReference type="EMBL" id="WMLB01000034">
    <property type="protein sequence ID" value="MTH69728.1"/>
    <property type="molecule type" value="Genomic_DNA"/>
</dbReference>
<feature type="compositionally biased region" description="Low complexity" evidence="1">
    <location>
        <begin position="27"/>
        <end position="44"/>
    </location>
</feature>
<feature type="region of interest" description="Disordered" evidence="1">
    <location>
        <begin position="1"/>
        <end position="119"/>
    </location>
</feature>
<keyword evidence="2" id="KW-0812">Transmembrane</keyword>
<evidence type="ECO:0000313" key="4">
    <source>
        <dbReference type="Proteomes" id="UP000433071"/>
    </source>
</evidence>
<keyword evidence="2" id="KW-0472">Membrane</keyword>
<keyword evidence="4" id="KW-1185">Reference proteome</keyword>
<comment type="caution">
    <text evidence="3">The sequence shown here is derived from an EMBL/GenBank/DDBJ whole genome shotgun (WGS) entry which is preliminary data.</text>
</comment>
<reference evidence="3 4" key="1">
    <citation type="submission" date="2019-11" db="EMBL/GenBank/DDBJ databases">
        <title>Agromyces kandeliae sp. nov., isolated from mangrove soil.</title>
        <authorList>
            <person name="Wang R."/>
        </authorList>
    </citation>
    <scope>NUCLEOTIDE SEQUENCE [LARGE SCALE GENOMIC DNA]</scope>
    <source>
        <strain evidence="3 4">JCM 11433</strain>
    </source>
</reference>
<evidence type="ECO:0000256" key="2">
    <source>
        <dbReference type="SAM" id="Phobius"/>
    </source>
</evidence>